<feature type="region of interest" description="Disordered" evidence="2">
    <location>
        <begin position="695"/>
        <end position="715"/>
    </location>
</feature>
<dbReference type="InterPro" id="IPR011990">
    <property type="entry name" value="TPR-like_helical_dom_sf"/>
</dbReference>
<keyword evidence="1" id="KW-0677">Repeat</keyword>
<protein>
    <recommendedName>
        <fullName evidence="3">Fibronectin type-III domain-containing protein</fullName>
    </recommendedName>
</protein>
<evidence type="ECO:0000313" key="4">
    <source>
        <dbReference type="EMBL" id="VAX22331.1"/>
    </source>
</evidence>
<dbReference type="PANTHER" id="PTHR13817">
    <property type="entry name" value="TITIN"/>
    <property type="match status" value="1"/>
</dbReference>
<accession>A0A3B1C6R6</accession>
<feature type="domain" description="Fibronectin type-III" evidence="3">
    <location>
        <begin position="814"/>
        <end position="911"/>
    </location>
</feature>
<proteinExistence type="predicted"/>
<dbReference type="SUPFAM" id="SSF48452">
    <property type="entry name" value="TPR-like"/>
    <property type="match status" value="1"/>
</dbReference>
<dbReference type="InterPro" id="IPR013229">
    <property type="entry name" value="PEGA"/>
</dbReference>
<dbReference type="PROSITE" id="PS50005">
    <property type="entry name" value="TPR"/>
    <property type="match status" value="1"/>
</dbReference>
<dbReference type="AlphaFoldDB" id="A0A3B1C6R6"/>
<dbReference type="InterPro" id="IPR003961">
    <property type="entry name" value="FN3_dom"/>
</dbReference>
<dbReference type="InterPro" id="IPR019734">
    <property type="entry name" value="TPR_rpt"/>
</dbReference>
<dbReference type="Pfam" id="PF08308">
    <property type="entry name" value="PEGA"/>
    <property type="match status" value="1"/>
</dbReference>
<feature type="domain" description="Fibronectin type-III" evidence="3">
    <location>
        <begin position="914"/>
        <end position="1003"/>
    </location>
</feature>
<feature type="domain" description="Fibronectin type-III" evidence="3">
    <location>
        <begin position="1004"/>
        <end position="1093"/>
    </location>
</feature>
<dbReference type="InterPro" id="IPR013783">
    <property type="entry name" value="Ig-like_fold"/>
</dbReference>
<dbReference type="SMART" id="SM00060">
    <property type="entry name" value="FN3"/>
    <property type="match status" value="6"/>
</dbReference>
<organism evidence="4">
    <name type="scientific">hydrothermal vent metagenome</name>
    <dbReference type="NCBI Taxonomy" id="652676"/>
    <lineage>
        <taxon>unclassified sequences</taxon>
        <taxon>metagenomes</taxon>
        <taxon>ecological metagenomes</taxon>
    </lineage>
</organism>
<dbReference type="InterPro" id="IPR036116">
    <property type="entry name" value="FN3_sf"/>
</dbReference>
<dbReference type="PROSITE" id="PS50853">
    <property type="entry name" value="FN3"/>
    <property type="match status" value="4"/>
</dbReference>
<dbReference type="PANTHER" id="PTHR13817:SF173">
    <property type="entry name" value="FRAZZLED"/>
    <property type="match status" value="1"/>
</dbReference>
<dbReference type="Gene3D" id="1.25.40.10">
    <property type="entry name" value="Tetratricopeptide repeat domain"/>
    <property type="match status" value="1"/>
</dbReference>
<dbReference type="EMBL" id="UOGA01000222">
    <property type="protein sequence ID" value="VAX22331.1"/>
    <property type="molecule type" value="Genomic_DNA"/>
</dbReference>
<gene>
    <name evidence="4" type="ORF">MNBD_NITROSPINAE04-1285</name>
</gene>
<evidence type="ECO:0000256" key="1">
    <source>
        <dbReference type="ARBA" id="ARBA00022737"/>
    </source>
</evidence>
<dbReference type="InterPro" id="IPR050964">
    <property type="entry name" value="Striated_Muscle_Regulatory"/>
</dbReference>
<evidence type="ECO:0000256" key="2">
    <source>
        <dbReference type="SAM" id="MobiDB-lite"/>
    </source>
</evidence>
<feature type="compositionally biased region" description="Polar residues" evidence="2">
    <location>
        <begin position="993"/>
        <end position="1003"/>
    </location>
</feature>
<reference evidence="4" key="1">
    <citation type="submission" date="2018-06" db="EMBL/GenBank/DDBJ databases">
        <authorList>
            <person name="Zhirakovskaya E."/>
        </authorList>
    </citation>
    <scope>NUCLEOTIDE SEQUENCE</scope>
</reference>
<feature type="domain" description="Fibronectin type-III" evidence="3">
    <location>
        <begin position="713"/>
        <end position="812"/>
    </location>
</feature>
<dbReference type="Pfam" id="PF00041">
    <property type="entry name" value="fn3"/>
    <property type="match status" value="1"/>
</dbReference>
<dbReference type="SUPFAM" id="SSF49265">
    <property type="entry name" value="Fibronectin type III"/>
    <property type="match status" value="3"/>
</dbReference>
<dbReference type="CDD" id="cd00063">
    <property type="entry name" value="FN3"/>
    <property type="match status" value="4"/>
</dbReference>
<feature type="region of interest" description="Disordered" evidence="2">
    <location>
        <begin position="991"/>
        <end position="1012"/>
    </location>
</feature>
<sequence length="1093" mass="121228">MKNIGKILALPFFLAVLLTTALITGDTKSSWGQAGAGDIEMGRAMYQKGDFAQAVSLLKNVLPSISDSKDKASAHLLLGMIYLAQGQADLADEEFGHAVFLNPKKKLAPEKYPPGVIRLYDQARMRSLGSIVVQTDPSDADIYVDGELRGLSPLPVNDLVAGAHKLKIVKDGYRTEEREIEALAAEQSEFYLELRITDDIPATITHQRAESAKEGSSFRVKATVQDNLGVVEVKLYFRRKGAAEYEFVNMNQVQKGVYEGVAPRDKVSIDGLQYYITATDVGANVTFEGKPENPFDVRVVELDREAPRIFHTPVIASSDASVLAIKAKVIDNKKLAYVKLFFKRDGENKFIEEKFKEVSGSEGYKVIIPSLFMGAEHIYYYIEAADESGNIQYSGREAAPYIIKMFKALPYKNGYIVERKKKKDKWTKTVRVNVGTMKGYKKDQVLTVFSADEKVIDPESGMTLAVNQELKGKVKITIPGPTSSEARIIKEKKKYSIQKGDFIRLRPSPPTGVGGYSEKFQVITVTWSQNPEPEVKGYYIYRSNKPQGPFEKFKKVTERSEIQAIDKGSRKDKLVDGKKYFYKIKAYNYENELSDFSETGFVIAKGGPNPPTRLAAISGSIMRTPLVWEASEDKETVGYTIFRSESRTGEYKQIARITSSDTQEYIDKPDKKTGHDLEDGKTYWYRIVSYNKEDKPGNMTEPVSGSSRQKPKPPANFHVVSSAVRSISLAWDRHPDSEIKKYRIYRNTAADGDYKLVKEISDRSETEYTDKDKSGEKIHDGQKYYYRMAAVNSGGAESELTAPVSGVTFGPPPAPASIQAVSGMVKQVAISWKALNDSEVIGYAIYRGESPASLKLTKKIRKRSANKFKDAGGWDKRLKDGTKYYYTVRSINSVGVESMTEEVVEAVTKPVPTAPAGMSATQNKVGETTLSWAPNAEPDIASYRILRSEKPGGKFRAIGSTEETMFEDAGLKNGALYYYQTQAIDKDGLVSEPSETVDTTTKPVPSAPSGLEASAAKSSVTLSWTENQEPDIDHYVIYSVGIFGRHKIGVTKSSSYIVEKLKPGSTYSYIIVAVDKDKLSSEPSSPAQIKTIK</sequence>
<evidence type="ECO:0000259" key="3">
    <source>
        <dbReference type="PROSITE" id="PS50853"/>
    </source>
</evidence>
<name>A0A3B1C6R6_9ZZZZ</name>
<dbReference type="Gene3D" id="2.60.40.10">
    <property type="entry name" value="Immunoglobulins"/>
    <property type="match status" value="6"/>
</dbReference>